<dbReference type="InterPro" id="IPR007405">
    <property type="entry name" value="Phage_KVP40_Orf299"/>
</dbReference>
<dbReference type="STRING" id="1817825.A2720_02365"/>
<gene>
    <name evidence="1" type="ORF">A2720_02365</name>
</gene>
<proteinExistence type="predicted"/>
<organism evidence="1 2">
    <name type="scientific">Candidatus Doudnabacteria bacterium RIFCSPHIGHO2_01_FULL_46_24</name>
    <dbReference type="NCBI Taxonomy" id="1817825"/>
    <lineage>
        <taxon>Bacteria</taxon>
        <taxon>Candidatus Doudnaibacteriota</taxon>
    </lineage>
</organism>
<dbReference type="EMBL" id="MFEL01000008">
    <property type="protein sequence ID" value="OGE81363.1"/>
    <property type="molecule type" value="Genomic_DNA"/>
</dbReference>
<evidence type="ECO:0000313" key="2">
    <source>
        <dbReference type="Proteomes" id="UP000178892"/>
    </source>
</evidence>
<protein>
    <recommendedName>
        <fullName evidence="3">DUF458 domain-containing protein</fullName>
    </recommendedName>
</protein>
<dbReference type="PANTHER" id="PTHR39961:SF1">
    <property type="entry name" value="DUF458 DOMAIN-CONTAINING PROTEIN"/>
    <property type="match status" value="1"/>
</dbReference>
<name>A0A1F5NUS0_9BACT</name>
<dbReference type="PANTHER" id="PTHR39961">
    <property type="entry name" value="HYPOTHETICAL CYTOSOLIC PROTEIN"/>
    <property type="match status" value="1"/>
</dbReference>
<accession>A0A1F5NUS0</accession>
<evidence type="ECO:0000313" key="1">
    <source>
        <dbReference type="EMBL" id="OGE81363.1"/>
    </source>
</evidence>
<evidence type="ECO:0008006" key="3">
    <source>
        <dbReference type="Google" id="ProtNLM"/>
    </source>
</evidence>
<dbReference type="AlphaFoldDB" id="A0A1F5NUS0"/>
<comment type="caution">
    <text evidence="1">The sequence shown here is derived from an EMBL/GenBank/DDBJ whole genome shotgun (WGS) entry which is preliminary data.</text>
</comment>
<dbReference type="Proteomes" id="UP000178892">
    <property type="component" value="Unassembled WGS sequence"/>
</dbReference>
<dbReference type="Pfam" id="PF04308">
    <property type="entry name" value="RNaseH_like"/>
    <property type="match status" value="1"/>
</dbReference>
<sequence length="174" mass="19762">MQKLQFETLTQEKDLFFNDFKSPTYGSLSFDNAVSKLLSYMESEPSLGYELIIGTDSLASNHGNAEFVSAIVVHRRNRGGIYFWSKRIEANIYNLRQRIFQEALLSLRLAEQLINELKKRDLDEFSLTIHVDIGPNGESRQMLHEIVGMIRGNGFAVKTKPDSYGASSVADRHT</sequence>
<reference evidence="1 2" key="1">
    <citation type="journal article" date="2016" name="Nat. Commun.">
        <title>Thousands of microbial genomes shed light on interconnected biogeochemical processes in an aquifer system.</title>
        <authorList>
            <person name="Anantharaman K."/>
            <person name="Brown C.T."/>
            <person name="Hug L.A."/>
            <person name="Sharon I."/>
            <person name="Castelle C.J."/>
            <person name="Probst A.J."/>
            <person name="Thomas B.C."/>
            <person name="Singh A."/>
            <person name="Wilkins M.J."/>
            <person name="Karaoz U."/>
            <person name="Brodie E.L."/>
            <person name="Williams K.H."/>
            <person name="Hubbard S.S."/>
            <person name="Banfield J.F."/>
        </authorList>
    </citation>
    <scope>NUCLEOTIDE SEQUENCE [LARGE SCALE GENOMIC DNA]</scope>
</reference>